<comment type="caution">
    <text evidence="1">The sequence shown here is derived from an EMBL/GenBank/DDBJ whole genome shotgun (WGS) entry which is preliminary data.</text>
</comment>
<sequence>MMRVQVPPSRHLIESIVSSDWKVVSPIAEAALKAAQLVVQSRVAASN</sequence>
<dbReference type="AlphaFoldDB" id="A1ZX31"/>
<evidence type="ECO:0000313" key="1">
    <source>
        <dbReference type="EMBL" id="EAY25012.1"/>
    </source>
</evidence>
<gene>
    <name evidence="1" type="ORF">M23134_07201</name>
</gene>
<organism evidence="1 2">
    <name type="scientific">Microscilla marina ATCC 23134</name>
    <dbReference type="NCBI Taxonomy" id="313606"/>
    <lineage>
        <taxon>Bacteria</taxon>
        <taxon>Pseudomonadati</taxon>
        <taxon>Bacteroidota</taxon>
        <taxon>Cytophagia</taxon>
        <taxon>Cytophagales</taxon>
        <taxon>Microscillaceae</taxon>
        <taxon>Microscilla</taxon>
    </lineage>
</organism>
<dbReference type="Proteomes" id="UP000004095">
    <property type="component" value="Unassembled WGS sequence"/>
</dbReference>
<accession>A1ZX31</accession>
<keyword evidence="2" id="KW-1185">Reference proteome</keyword>
<dbReference type="EMBL" id="AAWS01000056">
    <property type="protein sequence ID" value="EAY25012.1"/>
    <property type="molecule type" value="Genomic_DNA"/>
</dbReference>
<proteinExistence type="predicted"/>
<evidence type="ECO:0000313" key="2">
    <source>
        <dbReference type="Proteomes" id="UP000004095"/>
    </source>
</evidence>
<protein>
    <submittedName>
        <fullName evidence="1">Uncharacterized protein</fullName>
    </submittedName>
</protein>
<name>A1ZX31_MICM2</name>
<reference evidence="1 2" key="1">
    <citation type="submission" date="2007-01" db="EMBL/GenBank/DDBJ databases">
        <authorList>
            <person name="Haygood M."/>
            <person name="Podell S."/>
            <person name="Anderson C."/>
            <person name="Hopkinson B."/>
            <person name="Roe K."/>
            <person name="Barbeau K."/>
            <person name="Gaasterland T."/>
            <person name="Ferriera S."/>
            <person name="Johnson J."/>
            <person name="Kravitz S."/>
            <person name="Beeson K."/>
            <person name="Sutton G."/>
            <person name="Rogers Y.-H."/>
            <person name="Friedman R."/>
            <person name="Frazier M."/>
            <person name="Venter J.C."/>
        </authorList>
    </citation>
    <scope>NUCLEOTIDE SEQUENCE [LARGE SCALE GENOMIC DNA]</scope>
    <source>
        <strain evidence="1 2">ATCC 23134</strain>
    </source>
</reference>